<feature type="domain" description="HTH lacI-type" evidence="4">
    <location>
        <begin position="11"/>
        <end position="70"/>
    </location>
</feature>
<comment type="caution">
    <text evidence="5">The sequence shown here is derived from an EMBL/GenBank/DDBJ whole genome shotgun (WGS) entry which is preliminary data.</text>
</comment>
<dbReference type="Pfam" id="PF00356">
    <property type="entry name" value="LacI"/>
    <property type="match status" value="1"/>
</dbReference>
<evidence type="ECO:0000313" key="5">
    <source>
        <dbReference type="EMBL" id="TDK26533.1"/>
    </source>
</evidence>
<dbReference type="InterPro" id="IPR000843">
    <property type="entry name" value="HTH_LacI"/>
</dbReference>
<keyword evidence="2 5" id="KW-0238">DNA-binding</keyword>
<dbReference type="InterPro" id="IPR046335">
    <property type="entry name" value="LacI/GalR-like_sensor"/>
</dbReference>
<keyword evidence="1" id="KW-0805">Transcription regulation</keyword>
<dbReference type="Gene3D" id="3.40.50.2300">
    <property type="match status" value="2"/>
</dbReference>
<dbReference type="GO" id="GO:0016987">
    <property type="term" value="F:sigma factor activity"/>
    <property type="evidence" value="ECO:0007669"/>
    <property type="project" value="InterPro"/>
</dbReference>
<dbReference type="InterPro" id="IPR028082">
    <property type="entry name" value="Peripla_BP_I"/>
</dbReference>
<dbReference type="Pfam" id="PF13377">
    <property type="entry name" value="Peripla_BP_3"/>
    <property type="match status" value="1"/>
</dbReference>
<dbReference type="PANTHER" id="PTHR30146">
    <property type="entry name" value="LACI-RELATED TRANSCRIPTIONAL REPRESSOR"/>
    <property type="match status" value="1"/>
</dbReference>
<dbReference type="RefSeq" id="WP_133402893.1">
    <property type="nucleotide sequence ID" value="NZ_SMTK01000002.1"/>
</dbReference>
<dbReference type="PANTHER" id="PTHR30146:SF109">
    <property type="entry name" value="HTH-TYPE TRANSCRIPTIONAL REGULATOR GALS"/>
    <property type="match status" value="1"/>
</dbReference>
<proteinExistence type="predicted"/>
<dbReference type="AlphaFoldDB" id="A0A4R5TZ66"/>
<evidence type="ECO:0000256" key="1">
    <source>
        <dbReference type="ARBA" id="ARBA00023015"/>
    </source>
</evidence>
<dbReference type="SMART" id="SM00354">
    <property type="entry name" value="HTH_LACI"/>
    <property type="match status" value="1"/>
</dbReference>
<dbReference type="InterPro" id="IPR000394">
    <property type="entry name" value="RNA_pol_sigma_54"/>
</dbReference>
<sequence length="354" mass="38255">MRAEGTGRQPITLKDLAAELGIHPSTVSRVLHSTSEIARGAASSATAERVRKLARERGYSPDPGAASLRTRRTKAFGVIVPRLSDLVLATMYEGVEEAAAEARYSTFVMNSHDNPEEQRRKAETMLARRVDGLILGDIHADSELVHELSARHIPFVLMNRRYPGFPSSTCDDNLGGKLVADHLWDTGHRSVAVIAGEPYASTAVDRTAGFRQRWRELGGEFSDADVVWSRFDTEGGREAAETLLARRGRIPTAVFAVNDFAAIGAMGAIRSHGLTVGQDIAVVGFNDTSLAAQLPIPLSSVRSPMLEIGRRAVELLRRVIAGEQVEPLRLTPELFVRESSAATAAVASRNALAG</sequence>
<keyword evidence="3" id="KW-0804">Transcription</keyword>
<dbReference type="Proteomes" id="UP000295411">
    <property type="component" value="Unassembled WGS sequence"/>
</dbReference>
<dbReference type="SUPFAM" id="SSF47413">
    <property type="entry name" value="lambda repressor-like DNA-binding domains"/>
    <property type="match status" value="1"/>
</dbReference>
<dbReference type="OrthoDB" id="37081at2"/>
<dbReference type="CDD" id="cd06285">
    <property type="entry name" value="PBP1_LacI-like"/>
    <property type="match status" value="1"/>
</dbReference>
<protein>
    <submittedName>
        <fullName evidence="5">LacI family DNA-binding transcriptional regulator</fullName>
    </submittedName>
</protein>
<dbReference type="Gene3D" id="1.10.260.40">
    <property type="entry name" value="lambda repressor-like DNA-binding domains"/>
    <property type="match status" value="1"/>
</dbReference>
<name>A0A4R5TZ66_9MICC</name>
<dbReference type="InterPro" id="IPR010982">
    <property type="entry name" value="Lambda_DNA-bd_dom_sf"/>
</dbReference>
<dbReference type="GO" id="GO:0000976">
    <property type="term" value="F:transcription cis-regulatory region binding"/>
    <property type="evidence" value="ECO:0007669"/>
    <property type="project" value="TreeGrafter"/>
</dbReference>
<evidence type="ECO:0000259" key="4">
    <source>
        <dbReference type="PROSITE" id="PS50932"/>
    </source>
</evidence>
<evidence type="ECO:0000313" key="6">
    <source>
        <dbReference type="Proteomes" id="UP000295411"/>
    </source>
</evidence>
<dbReference type="SUPFAM" id="SSF53822">
    <property type="entry name" value="Periplasmic binding protein-like I"/>
    <property type="match status" value="1"/>
</dbReference>
<dbReference type="GO" id="GO:0001216">
    <property type="term" value="F:DNA-binding transcription activator activity"/>
    <property type="evidence" value="ECO:0007669"/>
    <property type="project" value="InterPro"/>
</dbReference>
<dbReference type="PROSITE" id="PS00717">
    <property type="entry name" value="SIGMA54_1"/>
    <property type="match status" value="1"/>
</dbReference>
<dbReference type="CDD" id="cd01392">
    <property type="entry name" value="HTH_LacI"/>
    <property type="match status" value="1"/>
</dbReference>
<dbReference type="EMBL" id="SMTK01000002">
    <property type="protein sequence ID" value="TDK26533.1"/>
    <property type="molecule type" value="Genomic_DNA"/>
</dbReference>
<reference evidence="5 6" key="1">
    <citation type="submission" date="2019-03" db="EMBL/GenBank/DDBJ databases">
        <title>Arthrobacter sp. nov., an bacterium isolated from biocrust in Mu Us Desert.</title>
        <authorList>
            <person name="Lixiong L."/>
        </authorList>
    </citation>
    <scope>NUCLEOTIDE SEQUENCE [LARGE SCALE GENOMIC DNA]</scope>
    <source>
        <strain evidence="5 6">SLN-3</strain>
    </source>
</reference>
<dbReference type="PROSITE" id="PS50932">
    <property type="entry name" value="HTH_LACI_2"/>
    <property type="match status" value="1"/>
</dbReference>
<evidence type="ECO:0000256" key="2">
    <source>
        <dbReference type="ARBA" id="ARBA00023125"/>
    </source>
</evidence>
<accession>A0A4R5TZ66</accession>
<gene>
    <name evidence="5" type="ORF">E2F48_04905</name>
</gene>
<evidence type="ECO:0000256" key="3">
    <source>
        <dbReference type="ARBA" id="ARBA00023163"/>
    </source>
</evidence>
<keyword evidence="6" id="KW-1185">Reference proteome</keyword>
<organism evidence="5 6">
    <name type="scientific">Arthrobacter crusticola</name>
    <dbReference type="NCBI Taxonomy" id="2547960"/>
    <lineage>
        <taxon>Bacteria</taxon>
        <taxon>Bacillati</taxon>
        <taxon>Actinomycetota</taxon>
        <taxon>Actinomycetes</taxon>
        <taxon>Micrococcales</taxon>
        <taxon>Micrococcaceae</taxon>
        <taxon>Arthrobacter</taxon>
    </lineage>
</organism>